<dbReference type="Proteomes" id="UP001162030">
    <property type="component" value="Chromosome"/>
</dbReference>
<evidence type="ECO:0008006" key="3">
    <source>
        <dbReference type="Google" id="ProtNLM"/>
    </source>
</evidence>
<accession>A0ABN8X0F0</accession>
<dbReference type="Gene3D" id="3.40.50.12370">
    <property type="match status" value="1"/>
</dbReference>
<evidence type="ECO:0000313" key="2">
    <source>
        <dbReference type="Proteomes" id="UP001162030"/>
    </source>
</evidence>
<organism evidence="1 2">
    <name type="scientific">Methylocaldum szegediense</name>
    <dbReference type="NCBI Taxonomy" id="73780"/>
    <lineage>
        <taxon>Bacteria</taxon>
        <taxon>Pseudomonadati</taxon>
        <taxon>Pseudomonadota</taxon>
        <taxon>Gammaproteobacteria</taxon>
        <taxon>Methylococcales</taxon>
        <taxon>Methylococcaceae</taxon>
        <taxon>Methylocaldum</taxon>
    </lineage>
</organism>
<dbReference type="EMBL" id="OX458333">
    <property type="protein sequence ID" value="CAI8795314.1"/>
    <property type="molecule type" value="Genomic_DNA"/>
</dbReference>
<keyword evidence="2" id="KW-1185">Reference proteome</keyword>
<name>A0ABN8X0F0_9GAMM</name>
<protein>
    <recommendedName>
        <fullName evidence="3">Universal stress protein</fullName>
    </recommendedName>
</protein>
<sequence>MSERVVVALNVLRHDIDVLELAAHLAARKRARLVAYYVEETNLIHLAGLPFAMEIDRFSAAERKIDLPRMMRTLRTSTEQIQKTLYQLNERLHIDTSFRTLRGHFVSAVMSEIEQVDVVFLSRRTEPHKSHAAKRAAHYPLWVVFDGSAESERALRMAVDLALLESTGLCVALPAATDREAEALRRQALECCAPSGAVRFVSVYPFDASNLLRSMRHTGCRLLVVKRQNGGFNKAISETVPCPVVLV</sequence>
<dbReference type="RefSeq" id="WP_026610872.1">
    <property type="nucleotide sequence ID" value="NZ_OX458333.1"/>
</dbReference>
<dbReference type="SUPFAM" id="SSF52402">
    <property type="entry name" value="Adenine nucleotide alpha hydrolases-like"/>
    <property type="match status" value="2"/>
</dbReference>
<reference evidence="1 2" key="1">
    <citation type="submission" date="2023-03" db="EMBL/GenBank/DDBJ databases">
        <authorList>
            <person name="Pearce D."/>
        </authorList>
    </citation>
    <scope>NUCLEOTIDE SEQUENCE [LARGE SCALE GENOMIC DNA]</scope>
    <source>
        <strain evidence="1">Msz</strain>
    </source>
</reference>
<evidence type="ECO:0000313" key="1">
    <source>
        <dbReference type="EMBL" id="CAI8795314.1"/>
    </source>
</evidence>
<proteinExistence type="predicted"/>
<gene>
    <name evidence="1" type="ORF">MSZNOR_1481</name>
</gene>